<organism evidence="1 2">
    <name type="scientific">Bradyrhizobium campsiandrae</name>
    <dbReference type="NCBI Taxonomy" id="1729892"/>
    <lineage>
        <taxon>Bacteria</taxon>
        <taxon>Pseudomonadati</taxon>
        <taxon>Pseudomonadota</taxon>
        <taxon>Alphaproteobacteria</taxon>
        <taxon>Hyphomicrobiales</taxon>
        <taxon>Nitrobacteraceae</taxon>
        <taxon>Bradyrhizobium</taxon>
    </lineage>
</organism>
<keyword evidence="2" id="KW-1185">Reference proteome</keyword>
<dbReference type="RefSeq" id="WP_188107499.1">
    <property type="nucleotide sequence ID" value="NZ_JAANIH010000081.1"/>
</dbReference>
<evidence type="ECO:0000313" key="1">
    <source>
        <dbReference type="EMBL" id="MBC9979028.1"/>
    </source>
</evidence>
<comment type="caution">
    <text evidence="1">The sequence shown here is derived from an EMBL/GenBank/DDBJ whole genome shotgun (WGS) entry which is preliminary data.</text>
</comment>
<sequence>MTEQSYAHESVAWAKQRLDDLDTIISEVEKSSANLKESARKEADRALARLQESQVNLQKYYDDLRTGAGAVKRSTQEVQNAIEAEWIDVESAFQSFLSAAGDQADTVRGVVSARAQAQRQSWEASLTVLRKQATEIVDKARGEFDATFKRLSDETEKFQSRIGEVKDAGDQSWNAVKSGLAEARAVHDRTIQKIKEALSKLL</sequence>
<gene>
    <name evidence="1" type="ORF">HA482_12530</name>
</gene>
<dbReference type="Proteomes" id="UP000639516">
    <property type="component" value="Unassembled WGS sequence"/>
</dbReference>
<evidence type="ECO:0008006" key="3">
    <source>
        <dbReference type="Google" id="ProtNLM"/>
    </source>
</evidence>
<name>A0ABR7U4P4_9BRAD</name>
<protein>
    <recommendedName>
        <fullName evidence="3">Phasin family protein</fullName>
    </recommendedName>
</protein>
<evidence type="ECO:0000313" key="2">
    <source>
        <dbReference type="Proteomes" id="UP000639516"/>
    </source>
</evidence>
<reference evidence="1 2" key="1">
    <citation type="journal article" date="2020" name="Arch. Microbiol.">
        <title>Bradyrhizobium campsiandrae sp. nov., a nitrogen-fixing bacterial strain isolated from a native leguminous tree from the Amazon adapted to flooded conditions.</title>
        <authorList>
            <person name="Cabral Michel D."/>
            <person name="Martins da Costa E."/>
            <person name="Azarias Guimaraes A."/>
            <person name="Soares de Carvalho T."/>
            <person name="Santos de Castro Caputo P."/>
            <person name="Willems A."/>
            <person name="de Souza Moreira F.M."/>
        </authorList>
    </citation>
    <scope>NUCLEOTIDE SEQUENCE [LARGE SCALE GENOMIC DNA]</scope>
    <source>
        <strain evidence="2">INPA 384B</strain>
    </source>
</reference>
<dbReference type="EMBL" id="JAATTO010000015">
    <property type="protein sequence ID" value="MBC9979028.1"/>
    <property type="molecule type" value="Genomic_DNA"/>
</dbReference>
<accession>A0ABR7U4P4</accession>
<proteinExistence type="predicted"/>